<feature type="transmembrane region" description="Helical" evidence="1">
    <location>
        <begin position="34"/>
        <end position="55"/>
    </location>
</feature>
<dbReference type="AlphaFoldDB" id="A0A081RSX4"/>
<name>A0A081RSX4_PHOTE</name>
<comment type="caution">
    <text evidence="2">The sequence shown here is derived from an EMBL/GenBank/DDBJ whole genome shotgun (WGS) entry which is preliminary data.</text>
</comment>
<accession>A0A081RSX4</accession>
<dbReference type="EMBL" id="JGVH01000070">
    <property type="protein sequence ID" value="KER01777.1"/>
    <property type="molecule type" value="Genomic_DNA"/>
</dbReference>
<gene>
    <name evidence="2" type="ORF">MEG1DRAFT_03610</name>
</gene>
<reference evidence="2 3" key="1">
    <citation type="submission" date="2014-03" db="EMBL/GenBank/DDBJ databases">
        <title>Draft Genome of Photorhabdus temperata Meg1.</title>
        <authorList>
            <person name="Hurst S.G.IV."/>
            <person name="Morris K."/>
            <person name="Thomas K."/>
            <person name="Tisa L.S."/>
        </authorList>
    </citation>
    <scope>NUCLEOTIDE SEQUENCE [LARGE SCALE GENOMIC DNA]</scope>
    <source>
        <strain evidence="2 3">Meg1</strain>
    </source>
</reference>
<proteinExistence type="predicted"/>
<feature type="transmembrane region" description="Helical" evidence="1">
    <location>
        <begin position="12"/>
        <end position="28"/>
    </location>
</feature>
<keyword evidence="1" id="KW-1133">Transmembrane helix</keyword>
<sequence length="56" mass="6796">MLEKNQENDSFIINYFIISLRYCCYFLLCDLHLIILLLLFYFFDFLGISTVYLVVE</sequence>
<keyword evidence="1" id="KW-0812">Transmembrane</keyword>
<dbReference type="Proteomes" id="UP000028002">
    <property type="component" value="Unassembled WGS sequence"/>
</dbReference>
<evidence type="ECO:0000256" key="1">
    <source>
        <dbReference type="SAM" id="Phobius"/>
    </source>
</evidence>
<evidence type="ECO:0000313" key="3">
    <source>
        <dbReference type="Proteomes" id="UP000028002"/>
    </source>
</evidence>
<organism evidence="2 3">
    <name type="scientific">Photorhabdus temperata subsp. temperata Meg1</name>
    <dbReference type="NCBI Taxonomy" id="1393735"/>
    <lineage>
        <taxon>Bacteria</taxon>
        <taxon>Pseudomonadati</taxon>
        <taxon>Pseudomonadota</taxon>
        <taxon>Gammaproteobacteria</taxon>
        <taxon>Enterobacterales</taxon>
        <taxon>Morganellaceae</taxon>
        <taxon>Photorhabdus</taxon>
    </lineage>
</organism>
<evidence type="ECO:0000313" key="2">
    <source>
        <dbReference type="EMBL" id="KER01777.1"/>
    </source>
</evidence>
<protein>
    <submittedName>
        <fullName evidence="2">Uncharacterized protein</fullName>
    </submittedName>
</protein>
<keyword evidence="1" id="KW-0472">Membrane</keyword>